<dbReference type="AlphaFoldDB" id="A0A1X7U002"/>
<feature type="region of interest" description="Disordered" evidence="1">
    <location>
        <begin position="251"/>
        <end position="300"/>
    </location>
</feature>
<feature type="compositionally biased region" description="Polar residues" evidence="1">
    <location>
        <begin position="270"/>
        <end position="280"/>
    </location>
</feature>
<sequence>MLERCNVKTRVNTRVKSIGTQTVNIERNEVSVQYDQQDIVETCCNEPLIEDDLSENKGDAGDKEYDPIEDASQRVTDDSVQDRSQQTFLIYEKQLFALFTHCCHCHLPISGMRKIVIGTFIRIEQNCVYYFYKHIWDSQPFGNLMLFSSILLAGAIPKQALRIFTFINCATITSRTYCNHQPSLLLPAINEIWSGYQFNLIQQLLAPKKPLVIGGDGRADSPGHLAKYGSYTLMELKHKAMLQVQLVQTWEGETDSSRDPAEGNSRKGMTGSSPATQYMNTEKKRKKSQVEEARQCVESV</sequence>
<feature type="compositionally biased region" description="Basic and acidic residues" evidence="1">
    <location>
        <begin position="255"/>
        <end position="265"/>
    </location>
</feature>
<reference evidence="2" key="1">
    <citation type="submission" date="2017-05" db="UniProtKB">
        <authorList>
            <consortium name="EnsemblMetazoa"/>
        </authorList>
    </citation>
    <scope>IDENTIFICATION</scope>
</reference>
<proteinExistence type="predicted"/>
<feature type="compositionally biased region" description="Basic and acidic residues" evidence="1">
    <location>
        <begin position="54"/>
        <end position="78"/>
    </location>
</feature>
<dbReference type="PANTHER" id="PTHR31751:SF42">
    <property type="entry name" value="PROTEIN CBG10204"/>
    <property type="match status" value="1"/>
</dbReference>
<dbReference type="STRING" id="400682.A0A1X7U002"/>
<dbReference type="OrthoDB" id="5967653at2759"/>
<dbReference type="EnsemblMetazoa" id="Aqu2.1.21009_001">
    <property type="protein sequence ID" value="Aqu2.1.21009_001"/>
    <property type="gene ID" value="Aqu2.1.21009"/>
</dbReference>
<organism evidence="2">
    <name type="scientific">Amphimedon queenslandica</name>
    <name type="common">Sponge</name>
    <dbReference type="NCBI Taxonomy" id="400682"/>
    <lineage>
        <taxon>Eukaryota</taxon>
        <taxon>Metazoa</taxon>
        <taxon>Porifera</taxon>
        <taxon>Demospongiae</taxon>
        <taxon>Heteroscleromorpha</taxon>
        <taxon>Haplosclerida</taxon>
        <taxon>Niphatidae</taxon>
        <taxon>Amphimedon</taxon>
    </lineage>
</organism>
<protein>
    <submittedName>
        <fullName evidence="2">Uncharacterized protein</fullName>
    </submittedName>
</protein>
<feature type="compositionally biased region" description="Basic and acidic residues" evidence="1">
    <location>
        <begin position="288"/>
        <end position="300"/>
    </location>
</feature>
<dbReference type="PANTHER" id="PTHR31751">
    <property type="entry name" value="SI:CH211-108C17.2-RELATED-RELATED"/>
    <property type="match status" value="1"/>
</dbReference>
<dbReference type="InParanoid" id="A0A1X7U002"/>
<evidence type="ECO:0000256" key="1">
    <source>
        <dbReference type="SAM" id="MobiDB-lite"/>
    </source>
</evidence>
<evidence type="ECO:0000313" key="2">
    <source>
        <dbReference type="EnsemblMetazoa" id="Aqu2.1.21009_001"/>
    </source>
</evidence>
<accession>A0A1X7U002</accession>
<name>A0A1X7U002_AMPQE</name>
<feature type="region of interest" description="Disordered" evidence="1">
    <location>
        <begin position="51"/>
        <end position="78"/>
    </location>
</feature>